<accession>A0ABS1CY50</accession>
<protein>
    <recommendedName>
        <fullName evidence="4">Tripartite tricarboxylate transporter substrate binding protein</fullName>
    </recommendedName>
</protein>
<dbReference type="PIRSF" id="PIRSF017082">
    <property type="entry name" value="YflP"/>
    <property type="match status" value="1"/>
</dbReference>
<dbReference type="CDD" id="cd07012">
    <property type="entry name" value="PBP2_Bug_TTT"/>
    <property type="match status" value="1"/>
</dbReference>
<dbReference type="Pfam" id="PF03401">
    <property type="entry name" value="TctC"/>
    <property type="match status" value="1"/>
</dbReference>
<sequence length="324" mass="33519">MPGRRAAIAGLAAAPFALRARPARTQPAGTQPAWAPTRPVQCIIGFAPGGGADLIARAVIEAAQPLVPQPLVVVNRPGAGGTIAAQQVAAMAGDGHVLLMGGGSESTSIPAFRTLPYDARNGFRAVIRLMRQQMFILARADGPHRTMRDAIAAARTQAQAVSHGSSGVGSIYHAVFVVLEKRAGVELLHVPFTGGAPGLQAVAAGQVDLMVASPEEFRGLTDGGVLRVLACCSASRAAGYPAVPTLRELGFDMALENMKGWLAPAGTPEAATAYWHDRFRAAMARPSWQAFVERAGEQDGYLDGPGFQAAMDAVLDAVAGAVTA</sequence>
<dbReference type="Proteomes" id="UP000697995">
    <property type="component" value="Unassembled WGS sequence"/>
</dbReference>
<dbReference type="RefSeq" id="WP_133218268.1">
    <property type="nucleotide sequence ID" value="NZ_NRSG01000103.1"/>
</dbReference>
<dbReference type="Gene3D" id="3.40.190.150">
    <property type="entry name" value="Bordetella uptake gene, domain 1"/>
    <property type="match status" value="1"/>
</dbReference>
<evidence type="ECO:0000313" key="3">
    <source>
        <dbReference type="Proteomes" id="UP000697995"/>
    </source>
</evidence>
<dbReference type="SUPFAM" id="SSF53850">
    <property type="entry name" value="Periplasmic binding protein-like II"/>
    <property type="match status" value="1"/>
</dbReference>
<dbReference type="PANTHER" id="PTHR42928:SF5">
    <property type="entry name" value="BLR1237 PROTEIN"/>
    <property type="match status" value="1"/>
</dbReference>
<organism evidence="2 3">
    <name type="scientific">Paracraurococcus ruber</name>
    <dbReference type="NCBI Taxonomy" id="77675"/>
    <lineage>
        <taxon>Bacteria</taxon>
        <taxon>Pseudomonadati</taxon>
        <taxon>Pseudomonadota</taxon>
        <taxon>Alphaproteobacteria</taxon>
        <taxon>Acetobacterales</taxon>
        <taxon>Roseomonadaceae</taxon>
        <taxon>Paracraurococcus</taxon>
    </lineage>
</organism>
<dbReference type="EMBL" id="NRSG01000103">
    <property type="protein sequence ID" value="MBK1659471.1"/>
    <property type="molecule type" value="Genomic_DNA"/>
</dbReference>
<proteinExistence type="inferred from homology"/>
<evidence type="ECO:0008006" key="4">
    <source>
        <dbReference type="Google" id="ProtNLM"/>
    </source>
</evidence>
<dbReference type="InterPro" id="IPR005064">
    <property type="entry name" value="BUG"/>
</dbReference>
<evidence type="ECO:0000256" key="1">
    <source>
        <dbReference type="ARBA" id="ARBA00006987"/>
    </source>
</evidence>
<name>A0ABS1CY50_9PROT</name>
<dbReference type="PANTHER" id="PTHR42928">
    <property type="entry name" value="TRICARBOXYLATE-BINDING PROTEIN"/>
    <property type="match status" value="1"/>
</dbReference>
<comment type="caution">
    <text evidence="2">The sequence shown here is derived from an EMBL/GenBank/DDBJ whole genome shotgun (WGS) entry which is preliminary data.</text>
</comment>
<dbReference type="Gene3D" id="3.40.190.10">
    <property type="entry name" value="Periplasmic binding protein-like II"/>
    <property type="match status" value="1"/>
</dbReference>
<dbReference type="InterPro" id="IPR042100">
    <property type="entry name" value="Bug_dom1"/>
</dbReference>
<keyword evidence="3" id="KW-1185">Reference proteome</keyword>
<comment type="similarity">
    <text evidence="1">Belongs to the UPF0065 (bug) family.</text>
</comment>
<evidence type="ECO:0000313" key="2">
    <source>
        <dbReference type="EMBL" id="MBK1659471.1"/>
    </source>
</evidence>
<reference evidence="2 3" key="1">
    <citation type="journal article" date="2020" name="Microorganisms">
        <title>Osmotic Adaptation and Compatible Solute Biosynthesis of Phototrophic Bacteria as Revealed from Genome Analyses.</title>
        <authorList>
            <person name="Imhoff J.F."/>
            <person name="Rahn T."/>
            <person name="Kunzel S."/>
            <person name="Keller A."/>
            <person name="Neulinger S.C."/>
        </authorList>
    </citation>
    <scope>NUCLEOTIDE SEQUENCE [LARGE SCALE GENOMIC DNA]</scope>
    <source>
        <strain evidence="2 3">DSM 15382</strain>
    </source>
</reference>
<gene>
    <name evidence="2" type="ORF">CKO45_14615</name>
</gene>